<sequence>VKLLETTSILPTLGTRYLWECCYHYIRVHRPRKRTCDEFRLIIF</sequence>
<protein>
    <submittedName>
        <fullName evidence="1">Uncharacterized protein</fullName>
    </submittedName>
</protein>
<proteinExistence type="predicted"/>
<dbReference type="AlphaFoldDB" id="A0A232EHK8"/>
<dbReference type="Proteomes" id="UP000215335">
    <property type="component" value="Unassembled WGS sequence"/>
</dbReference>
<organism evidence="1 2">
    <name type="scientific">Trichomalopsis sarcophagae</name>
    <dbReference type="NCBI Taxonomy" id="543379"/>
    <lineage>
        <taxon>Eukaryota</taxon>
        <taxon>Metazoa</taxon>
        <taxon>Ecdysozoa</taxon>
        <taxon>Arthropoda</taxon>
        <taxon>Hexapoda</taxon>
        <taxon>Insecta</taxon>
        <taxon>Pterygota</taxon>
        <taxon>Neoptera</taxon>
        <taxon>Endopterygota</taxon>
        <taxon>Hymenoptera</taxon>
        <taxon>Apocrita</taxon>
        <taxon>Proctotrupomorpha</taxon>
        <taxon>Chalcidoidea</taxon>
        <taxon>Pteromalidae</taxon>
        <taxon>Pteromalinae</taxon>
        <taxon>Trichomalopsis</taxon>
    </lineage>
</organism>
<comment type="caution">
    <text evidence="1">The sequence shown here is derived from an EMBL/GenBank/DDBJ whole genome shotgun (WGS) entry which is preliminary data.</text>
</comment>
<gene>
    <name evidence="1" type="ORF">TSAR_015638</name>
</gene>
<feature type="non-terminal residue" evidence="1">
    <location>
        <position position="1"/>
    </location>
</feature>
<evidence type="ECO:0000313" key="1">
    <source>
        <dbReference type="EMBL" id="OXU17824.1"/>
    </source>
</evidence>
<keyword evidence="2" id="KW-1185">Reference proteome</keyword>
<dbReference type="EMBL" id="NNAY01004489">
    <property type="protein sequence ID" value="OXU17824.1"/>
    <property type="molecule type" value="Genomic_DNA"/>
</dbReference>
<reference evidence="1 2" key="1">
    <citation type="journal article" date="2017" name="Curr. Biol.">
        <title>The Evolution of Venom by Co-option of Single-Copy Genes.</title>
        <authorList>
            <person name="Martinson E.O."/>
            <person name="Mrinalini"/>
            <person name="Kelkar Y.D."/>
            <person name="Chang C.H."/>
            <person name="Werren J.H."/>
        </authorList>
    </citation>
    <scope>NUCLEOTIDE SEQUENCE [LARGE SCALE GENOMIC DNA]</scope>
    <source>
        <strain evidence="1 2">Alberta</strain>
        <tissue evidence="1">Whole body</tissue>
    </source>
</reference>
<evidence type="ECO:0000313" key="2">
    <source>
        <dbReference type="Proteomes" id="UP000215335"/>
    </source>
</evidence>
<accession>A0A232EHK8</accession>
<name>A0A232EHK8_9HYME</name>